<dbReference type="Proteomes" id="UP001224122">
    <property type="component" value="Unassembled WGS sequence"/>
</dbReference>
<comment type="caution">
    <text evidence="1">The sequence shown here is derived from an EMBL/GenBank/DDBJ whole genome shotgun (WGS) entry which is preliminary data.</text>
</comment>
<protein>
    <submittedName>
        <fullName evidence="1">Nitroreductase</fullName>
    </submittedName>
</protein>
<proteinExistence type="predicted"/>
<evidence type="ECO:0000313" key="2">
    <source>
        <dbReference type="Proteomes" id="UP001224122"/>
    </source>
</evidence>
<keyword evidence="2" id="KW-1185">Reference proteome</keyword>
<organism evidence="1 2">
    <name type="scientific">Neobacillus ginsengisoli</name>
    <dbReference type="NCBI Taxonomy" id="904295"/>
    <lineage>
        <taxon>Bacteria</taxon>
        <taxon>Bacillati</taxon>
        <taxon>Bacillota</taxon>
        <taxon>Bacilli</taxon>
        <taxon>Bacillales</taxon>
        <taxon>Bacillaceae</taxon>
        <taxon>Neobacillus</taxon>
    </lineage>
</organism>
<sequence>MTIQDCCSIEGFDYENVNKILEEQGLLENGEPEVSVKKLTVIDW</sequence>
<name>A0ABT9Y1G9_9BACI</name>
<accession>A0ABT9Y1G9</accession>
<evidence type="ECO:0000313" key="1">
    <source>
        <dbReference type="EMBL" id="MDQ0201653.1"/>
    </source>
</evidence>
<reference evidence="1 2" key="1">
    <citation type="submission" date="2023-07" db="EMBL/GenBank/DDBJ databases">
        <title>Genomic Encyclopedia of Type Strains, Phase IV (KMG-IV): sequencing the most valuable type-strain genomes for metagenomic binning, comparative biology and taxonomic classification.</title>
        <authorList>
            <person name="Goeker M."/>
        </authorList>
    </citation>
    <scope>NUCLEOTIDE SEQUENCE [LARGE SCALE GENOMIC DNA]</scope>
    <source>
        <strain evidence="1 2">DSM 27594</strain>
    </source>
</reference>
<dbReference type="RefSeq" id="WP_307413176.1">
    <property type="nucleotide sequence ID" value="NZ_JAUSTW010000011.1"/>
</dbReference>
<gene>
    <name evidence="1" type="ORF">J2S10_004863</name>
</gene>
<dbReference type="EMBL" id="JAUSTW010000011">
    <property type="protein sequence ID" value="MDQ0201653.1"/>
    <property type="molecule type" value="Genomic_DNA"/>
</dbReference>